<dbReference type="Pfam" id="PF00440">
    <property type="entry name" value="TetR_N"/>
    <property type="match status" value="1"/>
</dbReference>
<dbReference type="InterPro" id="IPR009057">
    <property type="entry name" value="Homeodomain-like_sf"/>
</dbReference>
<comment type="caution">
    <text evidence="4">The sequence shown here is derived from an EMBL/GenBank/DDBJ whole genome shotgun (WGS) entry which is preliminary data.</text>
</comment>
<evidence type="ECO:0000313" key="4">
    <source>
        <dbReference type="EMBL" id="OAH13019.1"/>
    </source>
</evidence>
<feature type="compositionally biased region" description="Basic residues" evidence="2">
    <location>
        <begin position="243"/>
        <end position="253"/>
    </location>
</feature>
<evidence type="ECO:0000259" key="3">
    <source>
        <dbReference type="Pfam" id="PF00440"/>
    </source>
</evidence>
<dbReference type="GO" id="GO:0003677">
    <property type="term" value="F:DNA binding"/>
    <property type="evidence" value="ECO:0007669"/>
    <property type="project" value="UniProtKB-KW"/>
</dbReference>
<organism evidence="4 5">
    <name type="scientific">Streptomyces jeddahensis</name>
    <dbReference type="NCBI Taxonomy" id="1716141"/>
    <lineage>
        <taxon>Bacteria</taxon>
        <taxon>Bacillati</taxon>
        <taxon>Actinomycetota</taxon>
        <taxon>Actinomycetes</taxon>
        <taxon>Kitasatosporales</taxon>
        <taxon>Streptomycetaceae</taxon>
        <taxon>Streptomyces</taxon>
    </lineage>
</organism>
<dbReference type="STRING" id="1716141.STSP_36660"/>
<feature type="compositionally biased region" description="Polar residues" evidence="2">
    <location>
        <begin position="12"/>
        <end position="24"/>
    </location>
</feature>
<evidence type="ECO:0000256" key="2">
    <source>
        <dbReference type="SAM" id="MobiDB-lite"/>
    </source>
</evidence>
<feature type="region of interest" description="Disordered" evidence="2">
    <location>
        <begin position="159"/>
        <end position="253"/>
    </location>
</feature>
<protein>
    <submittedName>
        <fullName evidence="4">Bacterial regulatory protein, tetR family</fullName>
    </submittedName>
</protein>
<dbReference type="SUPFAM" id="SSF46689">
    <property type="entry name" value="Homeodomain-like"/>
    <property type="match status" value="1"/>
</dbReference>
<dbReference type="Proteomes" id="UP000077381">
    <property type="component" value="Unassembled WGS sequence"/>
</dbReference>
<gene>
    <name evidence="4" type="ORF">STSP_36660</name>
</gene>
<dbReference type="InterPro" id="IPR001647">
    <property type="entry name" value="HTH_TetR"/>
</dbReference>
<evidence type="ECO:0000313" key="5">
    <source>
        <dbReference type="Proteomes" id="UP000077381"/>
    </source>
</evidence>
<reference evidence="4 5" key="1">
    <citation type="submission" date="2015-12" db="EMBL/GenBank/DDBJ databases">
        <title>Genome sequence of Streptomyces sp. G25.</title>
        <authorList>
            <person name="Poehlein A."/>
            <person name="Roettig A."/>
            <person name="Hiessl S."/>
            <person name="Hauschild P."/>
            <person name="Schauer J."/>
            <person name="Madkour M.H."/>
            <person name="Al-Ansari A.M."/>
            <person name="Almakishah N.H."/>
            <person name="Steinbuechel A."/>
            <person name="Daniel R."/>
        </authorList>
    </citation>
    <scope>NUCLEOTIDE SEQUENCE [LARGE SCALE GENOMIC DNA]</scope>
    <source>
        <strain evidence="5">G25(2015)</strain>
    </source>
</reference>
<dbReference type="EMBL" id="LOHS01000084">
    <property type="protein sequence ID" value="OAH13019.1"/>
    <property type="molecule type" value="Genomic_DNA"/>
</dbReference>
<feature type="domain" description="HTH tetR-type" evidence="3">
    <location>
        <begin position="92"/>
        <end position="122"/>
    </location>
</feature>
<keyword evidence="5" id="KW-1185">Reference proteome</keyword>
<dbReference type="PATRIC" id="fig|1716141.3.peg.3849"/>
<sequence length="253" mass="26763">MHTSGLPAHISPAQTRTCNSSTRSAFARTHNKTACARLEGLSERQAAKAGACASLRSFRLASEERSDRPLRPFAGLLHQSGSHHESRLAQQFSDVSVAQVAEGAEVSKRTLFAYFPTKEDLLVHRLADHETEIARVVRARPPGTAPLAAVRRALPHRAARTGPDHGAQRPSPGAQAAPHDPRGALAGGPDGTVQDRRRTRTRPGAAGNGGHSGTHRAACSRPDRRGPVGAGTGQRRPPGVRGVGRRALCRCGG</sequence>
<name>A0A177HR01_9ACTN</name>
<dbReference type="AlphaFoldDB" id="A0A177HR01"/>
<dbReference type="Gene3D" id="1.10.357.10">
    <property type="entry name" value="Tetracycline Repressor, domain 2"/>
    <property type="match status" value="1"/>
</dbReference>
<keyword evidence="1" id="KW-0238">DNA-binding</keyword>
<feature type="region of interest" description="Disordered" evidence="2">
    <location>
        <begin position="1"/>
        <end position="24"/>
    </location>
</feature>
<evidence type="ECO:0000256" key="1">
    <source>
        <dbReference type="ARBA" id="ARBA00023125"/>
    </source>
</evidence>
<proteinExistence type="predicted"/>
<accession>A0A177HR01</accession>